<evidence type="ECO:0000259" key="1">
    <source>
        <dbReference type="Pfam" id="PF13546"/>
    </source>
</evidence>
<dbReference type="InterPro" id="IPR039365">
    <property type="entry name" value="IS701-like"/>
</dbReference>
<feature type="domain" description="Transposase IS701-like DDE" evidence="1">
    <location>
        <begin position="25"/>
        <end position="250"/>
    </location>
</feature>
<protein>
    <submittedName>
        <fullName evidence="2">Transposase</fullName>
    </submittedName>
</protein>
<accession>A0A5P2BHT5</accession>
<organism evidence="2 3">
    <name type="scientific">Streptomyces venezuelae</name>
    <dbReference type="NCBI Taxonomy" id="54571"/>
    <lineage>
        <taxon>Bacteria</taxon>
        <taxon>Bacillati</taxon>
        <taxon>Actinomycetota</taxon>
        <taxon>Actinomycetes</taxon>
        <taxon>Kitasatosporales</taxon>
        <taxon>Streptomycetaceae</taxon>
        <taxon>Streptomyces</taxon>
    </lineage>
</organism>
<dbReference type="AlphaFoldDB" id="A0A5P2BHT5"/>
<name>A0A5P2BHT5_STRVZ</name>
<sequence length="398" mass="43844">MTELQDHRLPELIADGSITSYAETVFGHLRRADQRRWAAAYVLGLLTTPGRKSVKRLAAQLHAGPTAAQSLHQFANASPWEWDPARYELLRLAERRTRVRAWTVGVAVLPKRGNHSCGVHQRFERATGRTVNCQMGIGLFASSDTAHIPVDWRLRLPKEWDEDAELRARTRIPDTVRHCSPTEHVLHLVDSLAPHSGREPVPVVADTSHHPTSGAHLATELTARGRHSVIAVPHGLRVVPEGQRVLAPGTPDGVLTAGRLLQLLSPKGAVSAAVDFRHGAPRADRLVSALVRLPGRRGVSPGVYRVFARRRPGSPGVGRIWLTSLVNPRLHDLLPLVQAHSGTVSALADLTENYGLRDFEGRSFPGWHHHMTLASAAYAYRRLVAGDPAEQWPQRRIA</sequence>
<dbReference type="OrthoDB" id="3657225at2"/>
<dbReference type="Pfam" id="PF13546">
    <property type="entry name" value="DDE_5"/>
    <property type="match status" value="1"/>
</dbReference>
<evidence type="ECO:0000313" key="3">
    <source>
        <dbReference type="Proteomes" id="UP000323046"/>
    </source>
</evidence>
<dbReference type="RefSeq" id="WP_150170832.1">
    <property type="nucleotide sequence ID" value="NZ_CP029193.1"/>
</dbReference>
<dbReference type="EMBL" id="CP029193">
    <property type="protein sequence ID" value="QES28721.1"/>
    <property type="molecule type" value="Genomic_DNA"/>
</dbReference>
<dbReference type="InterPro" id="IPR038721">
    <property type="entry name" value="IS701-like_DDE_dom"/>
</dbReference>
<proteinExistence type="predicted"/>
<dbReference type="PANTHER" id="PTHR33627:SF1">
    <property type="entry name" value="TRANSPOSASE"/>
    <property type="match status" value="1"/>
</dbReference>
<reference evidence="2 3" key="1">
    <citation type="submission" date="2018-05" db="EMBL/GenBank/DDBJ databases">
        <title>Streptomyces venezuelae.</title>
        <authorList>
            <person name="Kim W."/>
            <person name="Lee N."/>
            <person name="Cho B.-K."/>
        </authorList>
    </citation>
    <scope>NUCLEOTIDE SEQUENCE [LARGE SCALE GENOMIC DNA]</scope>
    <source>
        <strain evidence="2 3">ATCC 14583</strain>
    </source>
</reference>
<dbReference type="PANTHER" id="PTHR33627">
    <property type="entry name" value="TRANSPOSASE"/>
    <property type="match status" value="1"/>
</dbReference>
<gene>
    <name evidence="2" type="ORF">DEJ47_21830</name>
</gene>
<keyword evidence="3" id="KW-1185">Reference proteome</keyword>
<evidence type="ECO:0000313" key="2">
    <source>
        <dbReference type="EMBL" id="QES28721.1"/>
    </source>
</evidence>
<dbReference type="Proteomes" id="UP000323046">
    <property type="component" value="Chromosome"/>
</dbReference>